<dbReference type="InterPro" id="IPR036515">
    <property type="entry name" value="Transposase_17_sf"/>
</dbReference>
<dbReference type="SMART" id="SM01321">
    <property type="entry name" value="Y1_Tnp"/>
    <property type="match status" value="1"/>
</dbReference>
<dbReference type="EMBL" id="VMGH01000006">
    <property type="protein sequence ID" value="TSC92255.1"/>
    <property type="molecule type" value="Genomic_DNA"/>
</dbReference>
<dbReference type="Pfam" id="PF01797">
    <property type="entry name" value="Y1_Tnp"/>
    <property type="match status" value="1"/>
</dbReference>
<dbReference type="GO" id="GO:0006313">
    <property type="term" value="P:DNA transposition"/>
    <property type="evidence" value="ECO:0007669"/>
    <property type="project" value="InterPro"/>
</dbReference>
<comment type="caution">
    <text evidence="2">The sequence shown here is derived from an EMBL/GenBank/DDBJ whole genome shotgun (WGS) entry which is preliminary data.</text>
</comment>
<reference evidence="2 3" key="1">
    <citation type="submission" date="2017-07" db="EMBL/GenBank/DDBJ databases">
        <title>Mechanisms for carbon and nitrogen cycling indicate functional differentiation within the Candidate Phyla Radiation.</title>
        <authorList>
            <person name="Danczak R.E."/>
            <person name="Johnston M.D."/>
            <person name="Kenah C."/>
            <person name="Slattery M."/>
            <person name="Wrighton K.C."/>
            <person name="Wilkins M.J."/>
        </authorList>
    </citation>
    <scope>NUCLEOTIDE SEQUENCE [LARGE SCALE GENOMIC DNA]</scope>
    <source>
        <strain evidence="2">Licking1014_96</strain>
    </source>
</reference>
<accession>A0A554LHD9</accession>
<proteinExistence type="predicted"/>
<dbReference type="GO" id="GO:0003677">
    <property type="term" value="F:DNA binding"/>
    <property type="evidence" value="ECO:0007669"/>
    <property type="project" value="InterPro"/>
</dbReference>
<dbReference type="PANTHER" id="PTHR34322:SF2">
    <property type="entry name" value="TRANSPOSASE IS200-LIKE DOMAIN-CONTAINING PROTEIN"/>
    <property type="match status" value="1"/>
</dbReference>
<dbReference type="Proteomes" id="UP000318296">
    <property type="component" value="Unassembled WGS sequence"/>
</dbReference>
<name>A0A554LHD9_9BACT</name>
<gene>
    <name evidence="2" type="ORF">CEN92_51</name>
</gene>
<dbReference type="InterPro" id="IPR002686">
    <property type="entry name" value="Transposase_17"/>
</dbReference>
<feature type="domain" description="Transposase IS200-like" evidence="1">
    <location>
        <begin position="8"/>
        <end position="147"/>
    </location>
</feature>
<evidence type="ECO:0000313" key="2">
    <source>
        <dbReference type="EMBL" id="TSC92255.1"/>
    </source>
</evidence>
<dbReference type="GO" id="GO:0004803">
    <property type="term" value="F:transposase activity"/>
    <property type="evidence" value="ECO:0007669"/>
    <property type="project" value="InterPro"/>
</dbReference>
<evidence type="ECO:0000259" key="1">
    <source>
        <dbReference type="SMART" id="SM01321"/>
    </source>
</evidence>
<dbReference type="AlphaFoldDB" id="A0A554LHD9"/>
<protein>
    <recommendedName>
        <fullName evidence="1">Transposase IS200-like domain-containing protein</fullName>
    </recommendedName>
</protein>
<dbReference type="PANTHER" id="PTHR34322">
    <property type="entry name" value="TRANSPOSASE, Y1_TNP DOMAIN-CONTAINING"/>
    <property type="match status" value="1"/>
</dbReference>
<evidence type="ECO:0000313" key="3">
    <source>
        <dbReference type="Proteomes" id="UP000318296"/>
    </source>
</evidence>
<sequence>MQKPRNFVNGNYYHLYNRGVAKQNIFRCRRDYQSLLNRFAYYLDSKVKPPISRLTRKELEKELSTQVKSPLIKIIQYCLMPNHFHLFIQQLEDNGIDLFIRIALDSYSRYFNTKHERVGPVFQGKFKSVEVEDNDQCMHLSRYIHLNPCVANIANKPEDYEWSSYQSFSQKNKSRVCNPKLILDYFKSSKDYQNFVNDYRDYMISLESVGDLILD</sequence>
<dbReference type="Gene3D" id="3.30.70.1290">
    <property type="entry name" value="Transposase IS200-like"/>
    <property type="match status" value="1"/>
</dbReference>
<dbReference type="SUPFAM" id="SSF143422">
    <property type="entry name" value="Transposase IS200-like"/>
    <property type="match status" value="1"/>
</dbReference>
<organism evidence="2 3">
    <name type="scientific">Candidatus Berkelbacteria bacterium Licking1014_96</name>
    <dbReference type="NCBI Taxonomy" id="2017149"/>
    <lineage>
        <taxon>Bacteria</taxon>
        <taxon>Candidatus Berkelbacteria</taxon>
    </lineage>
</organism>